<proteinExistence type="predicted"/>
<accession>A0A382KAH5</accession>
<feature type="non-terminal residue" evidence="2">
    <location>
        <position position="244"/>
    </location>
</feature>
<protein>
    <recommendedName>
        <fullName evidence="3">DUF1015 domain-containing protein</fullName>
    </recommendedName>
</protein>
<dbReference type="Pfam" id="PF06245">
    <property type="entry name" value="DUF1015"/>
    <property type="match status" value="1"/>
</dbReference>
<evidence type="ECO:0000313" key="2">
    <source>
        <dbReference type="EMBL" id="SVC21460.1"/>
    </source>
</evidence>
<organism evidence="2">
    <name type="scientific">marine metagenome</name>
    <dbReference type="NCBI Taxonomy" id="408172"/>
    <lineage>
        <taxon>unclassified sequences</taxon>
        <taxon>metagenomes</taxon>
        <taxon>ecological metagenomes</taxon>
    </lineage>
</organism>
<reference evidence="2" key="1">
    <citation type="submission" date="2018-05" db="EMBL/GenBank/DDBJ databases">
        <authorList>
            <person name="Lanie J.A."/>
            <person name="Ng W.-L."/>
            <person name="Kazmierczak K.M."/>
            <person name="Andrzejewski T.M."/>
            <person name="Davidsen T.M."/>
            <person name="Wayne K.J."/>
            <person name="Tettelin H."/>
            <person name="Glass J.I."/>
            <person name="Rusch D."/>
            <person name="Podicherti R."/>
            <person name="Tsui H.-C.T."/>
            <person name="Winkler M.E."/>
        </authorList>
    </citation>
    <scope>NUCLEOTIDE SEQUENCE</scope>
</reference>
<dbReference type="EMBL" id="UINC01079448">
    <property type="protein sequence ID" value="SVC21460.1"/>
    <property type="molecule type" value="Genomic_DNA"/>
</dbReference>
<evidence type="ECO:0008006" key="3">
    <source>
        <dbReference type="Google" id="ProtNLM"/>
    </source>
</evidence>
<name>A0A382KAH5_9ZZZZ</name>
<dbReference type="PANTHER" id="PTHR36454:SF1">
    <property type="entry name" value="DUF1015 DOMAIN-CONTAINING PROTEIN"/>
    <property type="match status" value="1"/>
</dbReference>
<sequence length="244" mass="27730">MVTIKPFQGYRPPSDMAGSVSSPPYDVMTSDEARDMVQGNPDSFLRVIKPEIDFTSENEPKGDSLHEHGAENLQRYISEGKLVQDENPCLYIYQIKMGDHIQTGIMAAISVEEYNKGLIKKHEFTRPDKENDRSRHIEITNANTGPVFLTFRNDGKFQKQIEAINNQTADISFQADDQTIHKLWRISIPEDQKSLSSYFQSIPALYIADGHHRAASASRVQKIRQDLNPDHSGDELYNFFLAVI</sequence>
<dbReference type="AlphaFoldDB" id="A0A382KAH5"/>
<dbReference type="PANTHER" id="PTHR36454">
    <property type="entry name" value="LMO2823 PROTEIN"/>
    <property type="match status" value="1"/>
</dbReference>
<dbReference type="InterPro" id="IPR008323">
    <property type="entry name" value="UCP033563"/>
</dbReference>
<evidence type="ECO:0000256" key="1">
    <source>
        <dbReference type="SAM" id="MobiDB-lite"/>
    </source>
</evidence>
<feature type="region of interest" description="Disordered" evidence="1">
    <location>
        <begin position="1"/>
        <end position="36"/>
    </location>
</feature>
<gene>
    <name evidence="2" type="ORF">METZ01_LOCUS274314</name>
</gene>